<dbReference type="EMBL" id="CACSIP010000005">
    <property type="protein sequence ID" value="CAA0096592.1"/>
    <property type="molecule type" value="Genomic_DNA"/>
</dbReference>
<accession>A0A5S9P0C1</accession>
<feature type="transmembrane region" description="Helical" evidence="2">
    <location>
        <begin position="119"/>
        <end position="142"/>
    </location>
</feature>
<feature type="transmembrane region" description="Helical" evidence="2">
    <location>
        <begin position="71"/>
        <end position="89"/>
    </location>
</feature>
<feature type="transmembrane region" description="Helical" evidence="2">
    <location>
        <begin position="201"/>
        <end position="222"/>
    </location>
</feature>
<gene>
    <name evidence="3" type="ORF">AELLOGFF_03002</name>
</gene>
<organism evidence="3 4">
    <name type="scientific">Mycolicibacterium vanbaalenii</name>
    <name type="common">Mycobacterium vanbaalenii</name>
    <dbReference type="NCBI Taxonomy" id="110539"/>
    <lineage>
        <taxon>Bacteria</taxon>
        <taxon>Bacillati</taxon>
        <taxon>Actinomycetota</taxon>
        <taxon>Actinomycetes</taxon>
        <taxon>Mycobacteriales</taxon>
        <taxon>Mycobacteriaceae</taxon>
        <taxon>Mycolicibacterium</taxon>
    </lineage>
</organism>
<feature type="region of interest" description="Disordered" evidence="1">
    <location>
        <begin position="24"/>
        <end position="48"/>
    </location>
</feature>
<dbReference type="Pfam" id="PF10011">
    <property type="entry name" value="DUF2254"/>
    <property type="match status" value="1"/>
</dbReference>
<protein>
    <recommendedName>
        <fullName evidence="5">DUF2254 domain-containing protein</fullName>
    </recommendedName>
</protein>
<dbReference type="OrthoDB" id="2955631at2"/>
<evidence type="ECO:0008006" key="5">
    <source>
        <dbReference type="Google" id="ProtNLM"/>
    </source>
</evidence>
<keyword evidence="2" id="KW-1133">Transmembrane helix</keyword>
<evidence type="ECO:0000256" key="1">
    <source>
        <dbReference type="SAM" id="MobiDB-lite"/>
    </source>
</evidence>
<dbReference type="InterPro" id="IPR018723">
    <property type="entry name" value="DUF2254_membrane"/>
</dbReference>
<dbReference type="Proteomes" id="UP000430146">
    <property type="component" value="Unassembled WGS sequence"/>
</dbReference>
<dbReference type="AlphaFoldDB" id="A0A5S9P0C1"/>
<proteinExistence type="predicted"/>
<evidence type="ECO:0000313" key="3">
    <source>
        <dbReference type="EMBL" id="CAA0096592.1"/>
    </source>
</evidence>
<reference evidence="3 4" key="1">
    <citation type="submission" date="2019-11" db="EMBL/GenBank/DDBJ databases">
        <authorList>
            <person name="Holert J."/>
        </authorList>
    </citation>
    <scope>NUCLEOTIDE SEQUENCE [LARGE SCALE GENOMIC DNA]</scope>
    <source>
        <strain evidence="3">BC8_1</strain>
    </source>
</reference>
<name>A0A5S9P0C1_MYCVN</name>
<keyword evidence="2" id="KW-0812">Transmembrane</keyword>
<evidence type="ECO:0000313" key="4">
    <source>
        <dbReference type="Proteomes" id="UP000430146"/>
    </source>
</evidence>
<sequence>MPVRVSGTWINLCVSKLPATGTHRDIDDRTGYPGSRRSSALVSGNGGGGSGVIEAVRQRRTVFVDAWRSRLWPVPAVGVVLAFVAGIAVPELDDVLDESIPPRVADYIFGGGADAAREVLGAVATSLITVTSLTFSLTVVTLQLASSQYTPRLLRTFAADRFVQRTLALFLATFVYALTVLRTVRNDNDGSAEFVPQIAVTLAYLLAMASVLALVLFLGHLVRQIRIETMLEHVCADIKDTTHRVLDPLGEHPDHDFAPSPPPGASLVVARSSGFLVEVDEQALLAAAVDADAVIWLDRPVGSDVLAGVPVAFCWSATGSLDEEQWSAVRDRVAGALSAGIERTATQDLGYGLRQLVDVVVRALSPGINDPTTAVHGLNSCSAILCELAGYRLGRRILRDGDGVARVVLARPDLPDLLDLVCNQPQLYGASDPAVLARLLSMLRELAWVVVLPAHRQAIADRLLRLERTVGEQDLDRADRRSLEQLAHHVREALDRRWTPT</sequence>
<keyword evidence="2" id="KW-0472">Membrane</keyword>
<feature type="transmembrane region" description="Helical" evidence="2">
    <location>
        <begin position="162"/>
        <end position="181"/>
    </location>
</feature>
<keyword evidence="4" id="KW-1185">Reference proteome</keyword>
<evidence type="ECO:0000256" key="2">
    <source>
        <dbReference type="SAM" id="Phobius"/>
    </source>
</evidence>